<proteinExistence type="predicted"/>
<organism evidence="1 2">
    <name type="scientific">Pocillopora damicornis</name>
    <name type="common">Cauliflower coral</name>
    <name type="synonym">Millepora damicornis</name>
    <dbReference type="NCBI Taxonomy" id="46731"/>
    <lineage>
        <taxon>Eukaryota</taxon>
        <taxon>Metazoa</taxon>
        <taxon>Cnidaria</taxon>
        <taxon>Anthozoa</taxon>
        <taxon>Hexacorallia</taxon>
        <taxon>Scleractinia</taxon>
        <taxon>Astrocoeniina</taxon>
        <taxon>Pocilloporidae</taxon>
        <taxon>Pocillopora</taxon>
    </lineage>
</organism>
<accession>A0A3M6UZ41</accession>
<dbReference type="AlphaFoldDB" id="A0A3M6UZ41"/>
<dbReference type="EMBL" id="RCHS01000439">
    <property type="protein sequence ID" value="RMX58859.1"/>
    <property type="molecule type" value="Genomic_DNA"/>
</dbReference>
<keyword evidence="2" id="KW-1185">Reference proteome</keyword>
<gene>
    <name evidence="1" type="ORF">pdam_00014467</name>
</gene>
<reference evidence="1 2" key="1">
    <citation type="journal article" date="2018" name="Sci. Rep.">
        <title>Comparative analysis of the Pocillopora damicornis genome highlights role of immune system in coral evolution.</title>
        <authorList>
            <person name="Cunning R."/>
            <person name="Bay R.A."/>
            <person name="Gillette P."/>
            <person name="Baker A.C."/>
            <person name="Traylor-Knowles N."/>
        </authorList>
    </citation>
    <scope>NUCLEOTIDE SEQUENCE [LARGE SCALE GENOMIC DNA]</scope>
    <source>
        <strain evidence="1">RSMAS</strain>
        <tissue evidence="1">Whole animal</tissue>
    </source>
</reference>
<evidence type="ECO:0000313" key="1">
    <source>
        <dbReference type="EMBL" id="RMX58859.1"/>
    </source>
</evidence>
<feature type="non-terminal residue" evidence="1">
    <location>
        <position position="129"/>
    </location>
</feature>
<name>A0A3M6UZ41_POCDA</name>
<protein>
    <submittedName>
        <fullName evidence="1">Uncharacterized protein</fullName>
    </submittedName>
</protein>
<feature type="non-terminal residue" evidence="1">
    <location>
        <position position="1"/>
    </location>
</feature>
<comment type="caution">
    <text evidence="1">The sequence shown here is derived from an EMBL/GenBank/DDBJ whole genome shotgun (WGS) entry which is preliminary data.</text>
</comment>
<evidence type="ECO:0000313" key="2">
    <source>
        <dbReference type="Proteomes" id="UP000275408"/>
    </source>
</evidence>
<dbReference type="Proteomes" id="UP000275408">
    <property type="component" value="Unassembled WGS sequence"/>
</dbReference>
<sequence length="129" mass="14938">RCIPLDPLGAQRSAPPERLQFNLPVNFRTTDVVYAVPPVQISMPTEKPLDTPVPFRRQRSKSYPNLDIFKEMEQETIKSINACIMMIDRLVKLEEKTITNMNQFLWKSLLEALRPSKLTIEPSKKEKLV</sequence>